<feature type="transmembrane region" description="Helical" evidence="12">
    <location>
        <begin position="222"/>
        <end position="242"/>
    </location>
</feature>
<dbReference type="CDD" id="cd08761">
    <property type="entry name" value="Cyt_b561_CYB561D2_like"/>
    <property type="match status" value="1"/>
</dbReference>
<keyword evidence="6" id="KW-0479">Metal-binding</keyword>
<evidence type="ECO:0000256" key="4">
    <source>
        <dbReference type="ARBA" id="ARBA00022617"/>
    </source>
</evidence>
<dbReference type="AlphaFoldDB" id="A0AA40EKF9"/>
<keyword evidence="8 12" id="KW-1133">Transmembrane helix</keyword>
<dbReference type="EMBL" id="JAUKUD010000006">
    <property type="protein sequence ID" value="KAK0740930.1"/>
    <property type="molecule type" value="Genomic_DNA"/>
</dbReference>
<dbReference type="PROSITE" id="PS50939">
    <property type="entry name" value="CYTOCHROME_B561"/>
    <property type="match status" value="1"/>
</dbReference>
<evidence type="ECO:0000256" key="10">
    <source>
        <dbReference type="ARBA" id="ARBA00023136"/>
    </source>
</evidence>
<evidence type="ECO:0000256" key="5">
    <source>
        <dbReference type="ARBA" id="ARBA00022692"/>
    </source>
</evidence>
<evidence type="ECO:0000259" key="13">
    <source>
        <dbReference type="PROSITE" id="PS50939"/>
    </source>
</evidence>
<keyword evidence="10 12" id="KW-0472">Membrane</keyword>
<evidence type="ECO:0000313" key="15">
    <source>
        <dbReference type="Proteomes" id="UP001172155"/>
    </source>
</evidence>
<evidence type="ECO:0000256" key="3">
    <source>
        <dbReference type="ARBA" id="ARBA00022448"/>
    </source>
</evidence>
<evidence type="ECO:0000256" key="1">
    <source>
        <dbReference type="ARBA" id="ARBA00001970"/>
    </source>
</evidence>
<dbReference type="PANTHER" id="PTHR15422:SF45">
    <property type="entry name" value="CYTOCHROME B561 DOMAIN-CONTAINING PROTEIN"/>
    <property type="match status" value="1"/>
</dbReference>
<comment type="cofactor">
    <cofactor evidence="1">
        <name>heme b</name>
        <dbReference type="ChEBI" id="CHEBI:60344"/>
    </cofactor>
</comment>
<feature type="transmembrane region" description="Helical" evidence="12">
    <location>
        <begin position="45"/>
        <end position="68"/>
    </location>
</feature>
<keyword evidence="5 12" id="KW-0812">Transmembrane</keyword>
<evidence type="ECO:0000313" key="14">
    <source>
        <dbReference type="EMBL" id="KAK0740930.1"/>
    </source>
</evidence>
<evidence type="ECO:0000256" key="7">
    <source>
        <dbReference type="ARBA" id="ARBA00022982"/>
    </source>
</evidence>
<keyword evidence="4" id="KW-0349">Heme</keyword>
<dbReference type="InterPro" id="IPR045150">
    <property type="entry name" value="CYB561D1/2"/>
</dbReference>
<protein>
    <submittedName>
        <fullName evidence="14">Eukaryotic cytochrome b561-domain-containing protein</fullName>
    </submittedName>
</protein>
<feature type="transmembrane region" description="Helical" evidence="12">
    <location>
        <begin position="194"/>
        <end position="216"/>
    </location>
</feature>
<feature type="region of interest" description="Disordered" evidence="11">
    <location>
        <begin position="1"/>
        <end position="30"/>
    </location>
</feature>
<keyword evidence="3" id="KW-0813">Transport</keyword>
<accession>A0AA40EKF9</accession>
<organism evidence="14 15">
    <name type="scientific">Schizothecium vesticola</name>
    <dbReference type="NCBI Taxonomy" id="314040"/>
    <lineage>
        <taxon>Eukaryota</taxon>
        <taxon>Fungi</taxon>
        <taxon>Dikarya</taxon>
        <taxon>Ascomycota</taxon>
        <taxon>Pezizomycotina</taxon>
        <taxon>Sordariomycetes</taxon>
        <taxon>Sordariomycetidae</taxon>
        <taxon>Sordariales</taxon>
        <taxon>Schizotheciaceae</taxon>
        <taxon>Schizothecium</taxon>
    </lineage>
</organism>
<sequence length="252" mass="26870">MPPTSPPPRPRARRSPPPPDTEHEPLLGRPGDALLPPNTALHINLYLGTAPLTLLGLVLLLTIIPHAILTHPRLPLVSPHPLLQTLGYVLLVLAILILQPTSSLVPEAKRRARAWHAALQGASAACFVAGVAVIEANKMVNKGVHFHSAHGVLGAASGVVLVGQYAFGVVMWLVPGVVGVGEERARGWWRWHRYSGYAVLVLLTGTVVSAAATPYVGGVLEVKMWMVVLAGVLVLAGVFPRVQLGKMREARV</sequence>
<dbReference type="GO" id="GO:0046872">
    <property type="term" value="F:metal ion binding"/>
    <property type="evidence" value="ECO:0007669"/>
    <property type="project" value="UniProtKB-KW"/>
</dbReference>
<evidence type="ECO:0000256" key="9">
    <source>
        <dbReference type="ARBA" id="ARBA00023004"/>
    </source>
</evidence>
<feature type="compositionally biased region" description="Pro residues" evidence="11">
    <location>
        <begin position="1"/>
        <end position="19"/>
    </location>
</feature>
<dbReference type="InterPro" id="IPR006593">
    <property type="entry name" value="Cyt_b561/ferric_Rdtase_TM"/>
</dbReference>
<dbReference type="GO" id="GO:0140575">
    <property type="term" value="F:transmembrane monodehydroascorbate reductase activity"/>
    <property type="evidence" value="ECO:0007669"/>
    <property type="project" value="InterPro"/>
</dbReference>
<gene>
    <name evidence="14" type="ORF">B0T18DRAFT_419023</name>
</gene>
<feature type="transmembrane region" description="Helical" evidence="12">
    <location>
        <begin position="154"/>
        <end position="174"/>
    </location>
</feature>
<evidence type="ECO:0000256" key="11">
    <source>
        <dbReference type="SAM" id="MobiDB-lite"/>
    </source>
</evidence>
<comment type="caution">
    <text evidence="14">The sequence shown here is derived from an EMBL/GenBank/DDBJ whole genome shotgun (WGS) entry which is preliminary data.</text>
</comment>
<reference evidence="14" key="1">
    <citation type="submission" date="2023-06" db="EMBL/GenBank/DDBJ databases">
        <title>Genome-scale phylogeny and comparative genomics of the fungal order Sordariales.</title>
        <authorList>
            <consortium name="Lawrence Berkeley National Laboratory"/>
            <person name="Hensen N."/>
            <person name="Bonometti L."/>
            <person name="Westerberg I."/>
            <person name="Brannstrom I.O."/>
            <person name="Guillou S."/>
            <person name="Cros-Aarteil S."/>
            <person name="Calhoun S."/>
            <person name="Haridas S."/>
            <person name="Kuo A."/>
            <person name="Mondo S."/>
            <person name="Pangilinan J."/>
            <person name="Riley R."/>
            <person name="LaButti K."/>
            <person name="Andreopoulos B."/>
            <person name="Lipzen A."/>
            <person name="Chen C."/>
            <person name="Yanf M."/>
            <person name="Daum C."/>
            <person name="Ng V."/>
            <person name="Clum A."/>
            <person name="Steindorff A."/>
            <person name="Ohm R."/>
            <person name="Martin F."/>
            <person name="Silar P."/>
            <person name="Natvig D."/>
            <person name="Lalanne C."/>
            <person name="Gautier V."/>
            <person name="Ament-velasquez S.L."/>
            <person name="Kruys A."/>
            <person name="Hutchinson M.I."/>
            <person name="Powell A.J."/>
            <person name="Barry K."/>
            <person name="Miller A.N."/>
            <person name="Grigoriev I.V."/>
            <person name="Debuchy R."/>
            <person name="Gladieux P."/>
            <person name="Thoren M.H."/>
            <person name="Johannesson H."/>
        </authorList>
    </citation>
    <scope>NUCLEOTIDE SEQUENCE</scope>
    <source>
        <strain evidence="14">SMH3187-1</strain>
    </source>
</reference>
<name>A0AA40EKF9_9PEZI</name>
<dbReference type="Gene3D" id="1.20.120.1770">
    <property type="match status" value="1"/>
</dbReference>
<evidence type="ECO:0000256" key="8">
    <source>
        <dbReference type="ARBA" id="ARBA00022989"/>
    </source>
</evidence>
<evidence type="ECO:0000256" key="6">
    <source>
        <dbReference type="ARBA" id="ARBA00022723"/>
    </source>
</evidence>
<evidence type="ECO:0000256" key="12">
    <source>
        <dbReference type="SAM" id="Phobius"/>
    </source>
</evidence>
<dbReference type="Pfam" id="PF03188">
    <property type="entry name" value="Cytochrom_B561"/>
    <property type="match status" value="1"/>
</dbReference>
<feature type="transmembrane region" description="Helical" evidence="12">
    <location>
        <begin position="88"/>
        <end position="105"/>
    </location>
</feature>
<feature type="transmembrane region" description="Helical" evidence="12">
    <location>
        <begin position="117"/>
        <end position="134"/>
    </location>
</feature>
<dbReference type="Proteomes" id="UP001172155">
    <property type="component" value="Unassembled WGS sequence"/>
</dbReference>
<dbReference type="GO" id="GO:0016020">
    <property type="term" value="C:membrane"/>
    <property type="evidence" value="ECO:0007669"/>
    <property type="project" value="UniProtKB-SubCell"/>
</dbReference>
<keyword evidence="7" id="KW-0249">Electron transport</keyword>
<proteinExistence type="predicted"/>
<feature type="domain" description="Cytochrome b561" evidence="13">
    <location>
        <begin position="43"/>
        <end position="248"/>
    </location>
</feature>
<comment type="subcellular location">
    <subcellularLocation>
        <location evidence="2">Membrane</location>
        <topology evidence="2">Multi-pass membrane protein</topology>
    </subcellularLocation>
</comment>
<dbReference type="SMART" id="SM00665">
    <property type="entry name" value="B561"/>
    <property type="match status" value="1"/>
</dbReference>
<keyword evidence="9" id="KW-0408">Iron</keyword>
<dbReference type="PANTHER" id="PTHR15422">
    <property type="entry name" value="OS05G0565100 PROTEIN"/>
    <property type="match status" value="1"/>
</dbReference>
<evidence type="ECO:0000256" key="2">
    <source>
        <dbReference type="ARBA" id="ARBA00004141"/>
    </source>
</evidence>
<keyword evidence="15" id="KW-1185">Reference proteome</keyword>